<dbReference type="EMBL" id="JARBHB010000010">
    <property type="protein sequence ID" value="KAJ8874733.1"/>
    <property type="molecule type" value="Genomic_DNA"/>
</dbReference>
<name>A0ABQ9GRT9_9NEOP</name>
<reference evidence="1 2" key="1">
    <citation type="submission" date="2023-02" db="EMBL/GenBank/DDBJ databases">
        <title>LHISI_Scaffold_Assembly.</title>
        <authorList>
            <person name="Stuart O.P."/>
            <person name="Cleave R."/>
            <person name="Magrath M.J.L."/>
            <person name="Mikheyev A.S."/>
        </authorList>
    </citation>
    <scope>NUCLEOTIDE SEQUENCE [LARGE SCALE GENOMIC DNA]</scope>
    <source>
        <strain evidence="1">Daus_M_001</strain>
        <tissue evidence="1">Leg muscle</tissue>
    </source>
</reference>
<accession>A0ABQ9GRT9</accession>
<proteinExistence type="predicted"/>
<organism evidence="1 2">
    <name type="scientific">Dryococelus australis</name>
    <dbReference type="NCBI Taxonomy" id="614101"/>
    <lineage>
        <taxon>Eukaryota</taxon>
        <taxon>Metazoa</taxon>
        <taxon>Ecdysozoa</taxon>
        <taxon>Arthropoda</taxon>
        <taxon>Hexapoda</taxon>
        <taxon>Insecta</taxon>
        <taxon>Pterygota</taxon>
        <taxon>Neoptera</taxon>
        <taxon>Polyneoptera</taxon>
        <taxon>Phasmatodea</taxon>
        <taxon>Verophasmatodea</taxon>
        <taxon>Anareolatae</taxon>
        <taxon>Phasmatidae</taxon>
        <taxon>Eurycanthinae</taxon>
        <taxon>Dryococelus</taxon>
    </lineage>
</organism>
<dbReference type="Proteomes" id="UP001159363">
    <property type="component" value="Chromosome 9"/>
</dbReference>
<evidence type="ECO:0000313" key="2">
    <source>
        <dbReference type="Proteomes" id="UP001159363"/>
    </source>
</evidence>
<gene>
    <name evidence="1" type="ORF">PR048_025599</name>
</gene>
<evidence type="ECO:0000313" key="1">
    <source>
        <dbReference type="EMBL" id="KAJ8874733.1"/>
    </source>
</evidence>
<protein>
    <submittedName>
        <fullName evidence="1">Uncharacterized protein</fullName>
    </submittedName>
</protein>
<keyword evidence="2" id="KW-1185">Reference proteome</keyword>
<comment type="caution">
    <text evidence="1">The sequence shown here is derived from an EMBL/GenBank/DDBJ whole genome shotgun (WGS) entry which is preliminary data.</text>
</comment>
<sequence length="157" mass="17625">MTISQSSGNPFSLLDYTLEQWEVSSIIVPESTDPNPTGCNEADKIPRVTSSNSIACQFSARERVSARYYSNNKAHWKCGKVLKKLGKLHYLVDLDNGFNFKRHIDQLPSKEVAFAARKTVHFDPQPKSPMSDDCQLNKPNLGDLTEIMDPEVVLPEV</sequence>